<dbReference type="Gene3D" id="3.40.50.1820">
    <property type="entry name" value="alpha/beta hydrolase"/>
    <property type="match status" value="1"/>
</dbReference>
<dbReference type="SUPFAM" id="SSF53474">
    <property type="entry name" value="alpha/beta-Hydrolases"/>
    <property type="match status" value="1"/>
</dbReference>
<proteinExistence type="predicted"/>
<dbReference type="EMBL" id="FUWH01000009">
    <property type="protein sequence ID" value="SKA07253.1"/>
    <property type="molecule type" value="Genomic_DNA"/>
</dbReference>
<evidence type="ECO:0000313" key="2">
    <source>
        <dbReference type="EMBL" id="SKA07253.1"/>
    </source>
</evidence>
<dbReference type="Pfam" id="PF00756">
    <property type="entry name" value="Esterase"/>
    <property type="match status" value="1"/>
</dbReference>
<keyword evidence="3" id="KW-1185">Reference proteome</keyword>
<keyword evidence="1" id="KW-0732">Signal</keyword>
<feature type="chain" id="PRO_5012843350" evidence="1">
    <location>
        <begin position="20"/>
        <end position="274"/>
    </location>
</feature>
<sequence length="274" mass="31097">MKRSIYLLPLLFFCFKLNAAYVDTVNVYSNSMRKDIKTVVIRPQSYSTARKYNVVYLLHGYGGNYSSWVKDAPQLPAKADEMDAIFICPDGGFSSWYLDSPVDSTSRYETFVATELVQYTDSHYSTAAGREHRAVTGLSMGGHGALYLAIRHRDIFGSAGSVCGGVDTRPFPKNWNMAKVFGDPVTQKENWDRNVVVNQVDHLKNGELQLIIDCGTGDFFLAVNRELHQKLLDLKIDHDYTERPGAHNKAYWGNSIDFQLLFFKKYFDRTTAKI</sequence>
<feature type="signal peptide" evidence="1">
    <location>
        <begin position="1"/>
        <end position="19"/>
    </location>
</feature>
<dbReference type="Proteomes" id="UP000190888">
    <property type="component" value="Unassembled WGS sequence"/>
</dbReference>
<organism evidence="2 3">
    <name type="scientific">Sediminibacterium ginsengisoli</name>
    <dbReference type="NCBI Taxonomy" id="413434"/>
    <lineage>
        <taxon>Bacteria</taxon>
        <taxon>Pseudomonadati</taxon>
        <taxon>Bacteroidota</taxon>
        <taxon>Chitinophagia</taxon>
        <taxon>Chitinophagales</taxon>
        <taxon>Chitinophagaceae</taxon>
        <taxon>Sediminibacterium</taxon>
    </lineage>
</organism>
<dbReference type="GO" id="GO:0016787">
    <property type="term" value="F:hydrolase activity"/>
    <property type="evidence" value="ECO:0007669"/>
    <property type="project" value="UniProtKB-KW"/>
</dbReference>
<dbReference type="GO" id="GO:0016747">
    <property type="term" value="F:acyltransferase activity, transferring groups other than amino-acyl groups"/>
    <property type="evidence" value="ECO:0007669"/>
    <property type="project" value="TreeGrafter"/>
</dbReference>
<dbReference type="RefSeq" id="WP_078832205.1">
    <property type="nucleotide sequence ID" value="NZ_FUWH01000009.1"/>
</dbReference>
<evidence type="ECO:0000256" key="1">
    <source>
        <dbReference type="SAM" id="SignalP"/>
    </source>
</evidence>
<reference evidence="2 3" key="1">
    <citation type="submission" date="2017-02" db="EMBL/GenBank/DDBJ databases">
        <authorList>
            <person name="Peterson S.W."/>
        </authorList>
    </citation>
    <scope>NUCLEOTIDE SEQUENCE [LARGE SCALE GENOMIC DNA]</scope>
    <source>
        <strain evidence="2 3">DSM 22335</strain>
    </source>
</reference>
<gene>
    <name evidence="2" type="ORF">SAMN04488132_109110</name>
</gene>
<accession>A0A1T4QU03</accession>
<dbReference type="PANTHER" id="PTHR48098:SF1">
    <property type="entry name" value="DIACYLGLYCEROL ACYLTRANSFERASE_MYCOLYLTRANSFERASE AG85A"/>
    <property type="match status" value="1"/>
</dbReference>
<keyword evidence="2" id="KW-0378">Hydrolase</keyword>
<dbReference type="InterPro" id="IPR000801">
    <property type="entry name" value="Esterase-like"/>
</dbReference>
<dbReference type="PANTHER" id="PTHR48098">
    <property type="entry name" value="ENTEROCHELIN ESTERASE-RELATED"/>
    <property type="match status" value="1"/>
</dbReference>
<dbReference type="AlphaFoldDB" id="A0A1T4QU03"/>
<name>A0A1T4QU03_9BACT</name>
<evidence type="ECO:0000313" key="3">
    <source>
        <dbReference type="Proteomes" id="UP000190888"/>
    </source>
</evidence>
<dbReference type="InterPro" id="IPR029058">
    <property type="entry name" value="AB_hydrolase_fold"/>
</dbReference>
<protein>
    <submittedName>
        <fullName evidence="2">S-formylglutathione hydrolase FrmB</fullName>
    </submittedName>
</protein>
<dbReference type="STRING" id="413434.SAMN04488132_109110"/>
<dbReference type="InterPro" id="IPR050583">
    <property type="entry name" value="Mycobacterial_A85_antigen"/>
</dbReference>
<dbReference type="OrthoDB" id="9803578at2"/>